<feature type="compositionally biased region" description="Basic and acidic residues" evidence="1">
    <location>
        <begin position="177"/>
        <end position="186"/>
    </location>
</feature>
<feature type="domain" description="eCIS core" evidence="2">
    <location>
        <begin position="85"/>
        <end position="162"/>
    </location>
</feature>
<dbReference type="InterPro" id="IPR025295">
    <property type="entry name" value="eCIS_core_dom"/>
</dbReference>
<feature type="compositionally biased region" description="Basic and acidic residues" evidence="1">
    <location>
        <begin position="206"/>
        <end position="219"/>
    </location>
</feature>
<evidence type="ECO:0000313" key="3">
    <source>
        <dbReference type="EMBL" id="MFD1325546.1"/>
    </source>
</evidence>
<feature type="compositionally biased region" description="Acidic residues" evidence="1">
    <location>
        <begin position="249"/>
        <end position="259"/>
    </location>
</feature>
<sequence length="259" mass="27714">MRGHREFDSEADARPAGDRLRPTDSEHDALMYQAAATGRTDVLGPQGLLGLQRAVGNAGVTELMEPTEERSPVHSVISSGGGSALAPDVRTDMEARFGGQDFGDVRVHTDGAAHESAKSVNAQAYTVGSNIVFQRDTYDPSSPAGQHMLAHELTHVVQQRSGPVDGTDTGGGVKVSDPSDRFEREAVANADRLMSQPAPAATEPAVQRHTEDDGHDHHAQTYVQRAESGDEYEEDEAAAQTYVQRQGTGEEEEEETPAA</sequence>
<reference evidence="4" key="1">
    <citation type="journal article" date="2019" name="Int. J. Syst. Evol. Microbiol.">
        <title>The Global Catalogue of Microorganisms (GCM) 10K type strain sequencing project: providing services to taxonomists for standard genome sequencing and annotation.</title>
        <authorList>
            <consortium name="The Broad Institute Genomics Platform"/>
            <consortium name="The Broad Institute Genome Sequencing Center for Infectious Disease"/>
            <person name="Wu L."/>
            <person name="Ma J."/>
        </authorList>
    </citation>
    <scope>NUCLEOTIDE SEQUENCE [LARGE SCALE GENOMIC DNA]</scope>
    <source>
        <strain evidence="4">JCM 31037</strain>
    </source>
</reference>
<keyword evidence="4" id="KW-1185">Reference proteome</keyword>
<dbReference type="EMBL" id="JBHTMP010000083">
    <property type="protein sequence ID" value="MFD1325546.1"/>
    <property type="molecule type" value="Genomic_DNA"/>
</dbReference>
<gene>
    <name evidence="3" type="ORF">ACFQ4H_31145</name>
</gene>
<organism evidence="3 4">
    <name type="scientific">Micromonospora sonneratiae</name>
    <dbReference type="NCBI Taxonomy" id="1184706"/>
    <lineage>
        <taxon>Bacteria</taxon>
        <taxon>Bacillati</taxon>
        <taxon>Actinomycetota</taxon>
        <taxon>Actinomycetes</taxon>
        <taxon>Micromonosporales</taxon>
        <taxon>Micromonosporaceae</taxon>
        <taxon>Micromonospora</taxon>
    </lineage>
</organism>
<evidence type="ECO:0000256" key="1">
    <source>
        <dbReference type="SAM" id="MobiDB-lite"/>
    </source>
</evidence>
<feature type="region of interest" description="Disordered" evidence="1">
    <location>
        <begin position="160"/>
        <end position="259"/>
    </location>
</feature>
<evidence type="ECO:0000259" key="2">
    <source>
        <dbReference type="Pfam" id="PF13699"/>
    </source>
</evidence>
<evidence type="ECO:0000313" key="4">
    <source>
        <dbReference type="Proteomes" id="UP001597260"/>
    </source>
</evidence>
<accession>A0ABW3YLZ4</accession>
<dbReference type="RefSeq" id="WP_377578077.1">
    <property type="nucleotide sequence ID" value="NZ_JBHTMP010000083.1"/>
</dbReference>
<name>A0ABW3YLZ4_9ACTN</name>
<proteinExistence type="predicted"/>
<dbReference type="Pfam" id="PF13699">
    <property type="entry name" value="eCIS_core"/>
    <property type="match status" value="1"/>
</dbReference>
<dbReference type="Proteomes" id="UP001597260">
    <property type="component" value="Unassembled WGS sequence"/>
</dbReference>
<comment type="caution">
    <text evidence="3">The sequence shown here is derived from an EMBL/GenBank/DDBJ whole genome shotgun (WGS) entry which is preliminary data.</text>
</comment>
<protein>
    <submittedName>
        <fullName evidence="3">DUF4157 domain-containing protein</fullName>
    </submittedName>
</protein>
<feature type="region of interest" description="Disordered" evidence="1">
    <location>
        <begin position="1"/>
        <end position="26"/>
    </location>
</feature>